<dbReference type="AlphaFoldDB" id="F4QHR1"/>
<dbReference type="HOGENOM" id="CLU_128239_1_0_5"/>
<dbReference type="OrthoDB" id="7594887at2"/>
<organism evidence="1 2">
    <name type="scientific">Asticcacaulis biprosthecium C19</name>
    <dbReference type="NCBI Taxonomy" id="715226"/>
    <lineage>
        <taxon>Bacteria</taxon>
        <taxon>Pseudomonadati</taxon>
        <taxon>Pseudomonadota</taxon>
        <taxon>Alphaproteobacteria</taxon>
        <taxon>Caulobacterales</taxon>
        <taxon>Caulobacteraceae</taxon>
        <taxon>Asticcacaulis</taxon>
    </lineage>
</organism>
<dbReference type="STRING" id="715226.ABI_12360"/>
<sequence>MGAWSHGPFDNDDAVDFMMELENAPSWETVRAIFDAVLAHDSYIELPEGARAYAAAALITVATGKSDVSAQDIYMTVDAMGPPPDGLVAVAKRALRQITRGDSEIRELYLDSGSYNEWLDTVAEVDKALAV</sequence>
<protein>
    <recommendedName>
        <fullName evidence="3">DUF4259 domain-containing protein</fullName>
    </recommendedName>
</protein>
<proteinExistence type="predicted"/>
<dbReference type="Proteomes" id="UP000006512">
    <property type="component" value="Unassembled WGS sequence"/>
</dbReference>
<gene>
    <name evidence="1" type="ORF">ABI_12360</name>
</gene>
<keyword evidence="2" id="KW-1185">Reference proteome</keyword>
<reference evidence="2" key="1">
    <citation type="submission" date="2011-03" db="EMBL/GenBank/DDBJ databases">
        <title>Draft genome sequence of Brevundimonas diminuta.</title>
        <authorList>
            <person name="Brown P.J.B."/>
            <person name="Buechlein A."/>
            <person name="Hemmerich C."/>
            <person name="Brun Y.V."/>
        </authorList>
    </citation>
    <scope>NUCLEOTIDE SEQUENCE [LARGE SCALE GENOMIC DNA]</scope>
    <source>
        <strain evidence="2">C19</strain>
    </source>
</reference>
<dbReference type="InterPro" id="IPR025355">
    <property type="entry name" value="DUF4259"/>
</dbReference>
<dbReference type="RefSeq" id="WP_006271980.1">
    <property type="nucleotide sequence ID" value="NZ_GL883077.1"/>
</dbReference>
<evidence type="ECO:0008006" key="3">
    <source>
        <dbReference type="Google" id="ProtNLM"/>
    </source>
</evidence>
<evidence type="ECO:0000313" key="1">
    <source>
        <dbReference type="EMBL" id="EGF92798.1"/>
    </source>
</evidence>
<dbReference type="EMBL" id="GL883077">
    <property type="protein sequence ID" value="EGF92798.1"/>
    <property type="molecule type" value="Genomic_DNA"/>
</dbReference>
<dbReference type="eggNOG" id="ENOG5033DI3">
    <property type="taxonomic scope" value="Bacteria"/>
</dbReference>
<evidence type="ECO:0000313" key="2">
    <source>
        <dbReference type="Proteomes" id="UP000006512"/>
    </source>
</evidence>
<name>F4QHR1_9CAUL</name>
<dbReference type="Pfam" id="PF14078">
    <property type="entry name" value="DUF4259"/>
    <property type="match status" value="1"/>
</dbReference>
<accession>F4QHR1</accession>